<gene>
    <name evidence="2" type="ORF">FDA94_09965</name>
</gene>
<keyword evidence="1" id="KW-0812">Transmembrane</keyword>
<dbReference type="OrthoDB" id="5180342at2"/>
<sequence>MRHPTDGTLRRLLDEPDGVADADRDHIAHCPACQEGLNVARDDAAFAATVLHADAEVDAEADVDQAWTRFSTRAPAGRATVLSRWRSRLRSPVVAIAGAAVLVTGAGAAAAADWLQIFQAERVAPVTAPQAELAKIPELDEFGDLVITDEISVRRAQGVAAAQEASGLTLPAVAELPRGVGGEPSYFVVAKAGGTFTFRADTTARTAAKAGATAPPVPPGLDGSRFRLSAGPGLAAVWASDHEIPALVVARITAPSVYSAGVPFTTVRDYLTSLTFIPDDVAAQLRGFSGEGTLPLFSAVEEKQTSVTDVGGHPATLVQSGSMVGVVWVADGVVNAVAGSLTADEVLSVARELR</sequence>
<evidence type="ECO:0000313" key="2">
    <source>
        <dbReference type="EMBL" id="TKK89254.1"/>
    </source>
</evidence>
<dbReference type="Proteomes" id="UP000308705">
    <property type="component" value="Unassembled WGS sequence"/>
</dbReference>
<organism evidence="2 3">
    <name type="scientific">Herbidospora galbida</name>
    <dbReference type="NCBI Taxonomy" id="2575442"/>
    <lineage>
        <taxon>Bacteria</taxon>
        <taxon>Bacillati</taxon>
        <taxon>Actinomycetota</taxon>
        <taxon>Actinomycetes</taxon>
        <taxon>Streptosporangiales</taxon>
        <taxon>Streptosporangiaceae</taxon>
        <taxon>Herbidospora</taxon>
    </lineage>
</organism>
<proteinExistence type="predicted"/>
<protein>
    <recommendedName>
        <fullName evidence="4">DUF4367 domain-containing protein</fullName>
    </recommendedName>
</protein>
<feature type="transmembrane region" description="Helical" evidence="1">
    <location>
        <begin position="93"/>
        <end position="115"/>
    </location>
</feature>
<dbReference type="EMBL" id="SZQA01000007">
    <property type="protein sequence ID" value="TKK89254.1"/>
    <property type="molecule type" value="Genomic_DNA"/>
</dbReference>
<dbReference type="AlphaFoldDB" id="A0A4U3ML47"/>
<name>A0A4U3ML47_9ACTN</name>
<keyword evidence="1" id="KW-1133">Transmembrane helix</keyword>
<keyword evidence="1" id="KW-0472">Membrane</keyword>
<comment type="caution">
    <text evidence="2">The sequence shown here is derived from an EMBL/GenBank/DDBJ whole genome shotgun (WGS) entry which is preliminary data.</text>
</comment>
<keyword evidence="3" id="KW-1185">Reference proteome</keyword>
<accession>A0A4U3ML47</accession>
<evidence type="ECO:0000313" key="3">
    <source>
        <dbReference type="Proteomes" id="UP000308705"/>
    </source>
</evidence>
<reference evidence="2 3" key="1">
    <citation type="submission" date="2019-04" db="EMBL/GenBank/DDBJ databases">
        <title>Herbidospora sp. NEAU-GS14.nov., a novel actinomycete isolated from soil.</title>
        <authorList>
            <person name="Han L."/>
        </authorList>
    </citation>
    <scope>NUCLEOTIDE SEQUENCE [LARGE SCALE GENOMIC DNA]</scope>
    <source>
        <strain evidence="2 3">NEAU-GS14</strain>
    </source>
</reference>
<evidence type="ECO:0000256" key="1">
    <source>
        <dbReference type="SAM" id="Phobius"/>
    </source>
</evidence>
<evidence type="ECO:0008006" key="4">
    <source>
        <dbReference type="Google" id="ProtNLM"/>
    </source>
</evidence>
<dbReference type="RefSeq" id="WP_137246761.1">
    <property type="nucleotide sequence ID" value="NZ_SZQA01000007.1"/>
</dbReference>